<dbReference type="Pfam" id="PF00107">
    <property type="entry name" value="ADH_zinc_N"/>
    <property type="match status" value="1"/>
</dbReference>
<dbReference type="Pfam" id="PF08240">
    <property type="entry name" value="ADH_N"/>
    <property type="match status" value="1"/>
</dbReference>
<comment type="caution">
    <text evidence="2">The sequence shown here is derived from an EMBL/GenBank/DDBJ whole genome shotgun (WGS) entry which is preliminary data.</text>
</comment>
<dbReference type="GO" id="GO:0016651">
    <property type="term" value="F:oxidoreductase activity, acting on NAD(P)H"/>
    <property type="evidence" value="ECO:0007669"/>
    <property type="project" value="InterPro"/>
</dbReference>
<protein>
    <submittedName>
        <fullName evidence="2">Chaperonin 10-like protein</fullName>
    </submittedName>
</protein>
<dbReference type="CDD" id="cd08249">
    <property type="entry name" value="enoyl_reductase_like"/>
    <property type="match status" value="1"/>
</dbReference>
<dbReference type="PANTHER" id="PTHR45348:SF2">
    <property type="entry name" value="ZINC-TYPE ALCOHOL DEHYDROGENASE-LIKE PROTEIN C2E1P3.01"/>
    <property type="match status" value="1"/>
</dbReference>
<dbReference type="Proteomes" id="UP000521943">
    <property type="component" value="Unassembled WGS sequence"/>
</dbReference>
<dbReference type="Gene3D" id="3.90.180.10">
    <property type="entry name" value="Medium-chain alcohol dehydrogenases, catalytic domain"/>
    <property type="match status" value="1"/>
</dbReference>
<keyword evidence="3" id="KW-1185">Reference proteome</keyword>
<dbReference type="OrthoDB" id="3233595at2759"/>
<dbReference type="InterPro" id="IPR036291">
    <property type="entry name" value="NAD(P)-bd_dom_sf"/>
</dbReference>
<proteinExistence type="predicted"/>
<dbReference type="InterPro" id="IPR047122">
    <property type="entry name" value="Trans-enoyl_RdTase-like"/>
</dbReference>
<feature type="domain" description="Enoyl reductase (ER)" evidence="1">
    <location>
        <begin position="14"/>
        <end position="338"/>
    </location>
</feature>
<organism evidence="2 3">
    <name type="scientific">Ephemerocybe angulata</name>
    <dbReference type="NCBI Taxonomy" id="980116"/>
    <lineage>
        <taxon>Eukaryota</taxon>
        <taxon>Fungi</taxon>
        <taxon>Dikarya</taxon>
        <taxon>Basidiomycota</taxon>
        <taxon>Agaricomycotina</taxon>
        <taxon>Agaricomycetes</taxon>
        <taxon>Agaricomycetidae</taxon>
        <taxon>Agaricales</taxon>
        <taxon>Agaricineae</taxon>
        <taxon>Psathyrellaceae</taxon>
        <taxon>Ephemerocybe</taxon>
    </lineage>
</organism>
<dbReference type="InterPro" id="IPR013149">
    <property type="entry name" value="ADH-like_C"/>
</dbReference>
<dbReference type="EMBL" id="JACGCI010000004">
    <property type="protein sequence ID" value="KAF6764217.1"/>
    <property type="molecule type" value="Genomic_DNA"/>
</dbReference>
<dbReference type="PANTHER" id="PTHR45348">
    <property type="entry name" value="HYPOTHETICAL OXIDOREDUCTASE (EUROFUNG)"/>
    <property type="match status" value="1"/>
</dbReference>
<accession>A0A8H6IHF5</accession>
<dbReference type="InterPro" id="IPR013154">
    <property type="entry name" value="ADH-like_N"/>
</dbReference>
<evidence type="ECO:0000313" key="3">
    <source>
        <dbReference type="Proteomes" id="UP000521943"/>
    </source>
</evidence>
<reference evidence="2 3" key="1">
    <citation type="submission" date="2020-07" db="EMBL/GenBank/DDBJ databases">
        <title>Comparative genomics of pyrophilous fungi reveals a link between fire events and developmental genes.</title>
        <authorList>
            <consortium name="DOE Joint Genome Institute"/>
            <person name="Steindorff A.S."/>
            <person name="Carver A."/>
            <person name="Calhoun S."/>
            <person name="Stillman K."/>
            <person name="Liu H."/>
            <person name="Lipzen A."/>
            <person name="Pangilinan J."/>
            <person name="Labutti K."/>
            <person name="Bruns T.D."/>
            <person name="Grigoriev I.V."/>
        </authorList>
    </citation>
    <scope>NUCLEOTIDE SEQUENCE [LARGE SCALE GENOMIC DNA]</scope>
    <source>
        <strain evidence="2 3">CBS 144469</strain>
    </source>
</reference>
<gene>
    <name evidence="2" type="ORF">DFP72DRAFT_871134</name>
</gene>
<dbReference type="InterPro" id="IPR011032">
    <property type="entry name" value="GroES-like_sf"/>
</dbReference>
<evidence type="ECO:0000259" key="1">
    <source>
        <dbReference type="SMART" id="SM00829"/>
    </source>
</evidence>
<dbReference type="InterPro" id="IPR020843">
    <property type="entry name" value="ER"/>
</dbReference>
<dbReference type="SUPFAM" id="SSF50129">
    <property type="entry name" value="GroES-like"/>
    <property type="match status" value="1"/>
</dbReference>
<dbReference type="SUPFAM" id="SSF51735">
    <property type="entry name" value="NAD(P)-binding Rossmann-fold domains"/>
    <property type="match status" value="1"/>
</dbReference>
<dbReference type="AlphaFoldDB" id="A0A8H6IHF5"/>
<evidence type="ECO:0000313" key="2">
    <source>
        <dbReference type="EMBL" id="KAF6764217.1"/>
    </source>
</evidence>
<dbReference type="Gene3D" id="3.40.50.720">
    <property type="entry name" value="NAD(P)-binding Rossmann-like Domain"/>
    <property type="match status" value="1"/>
</dbReference>
<dbReference type="SMART" id="SM00829">
    <property type="entry name" value="PKS_ER"/>
    <property type="match status" value="1"/>
</dbReference>
<name>A0A8H6IHF5_9AGAR</name>
<sequence length="348" mass="37051">MPSQKALVLQTRSGRLAVTTFPIPKPGPGEVLLKVHSASLNPVDVAIKKTGIFVNYYPAILGSDLAGEVVSRGAGVTTVVPGDKIFSQGSFSNSYAGFQQYALADINTLAKIPPSMTYDQAATMPLVCTTAFLALYNDVPHGLGLDSPLRSPGHYTGSAFLVVGGSSSVGQYAIQFAKASGFGPIITTASPRHEPHLLSIGATHVLDRNQSLGSLKERVQGILGTEKQLSYVVDAISRTDTQHIAMTLVAPGGRLVTVREPVFKDGYKEKSISTVMALKGLPQNVGLMRELWANMTKLLEDAIIQPLRYEVISGGLDGVSVGMKRMEEQKVSGVKLVVHPQETASSYT</sequence>